<dbReference type="AlphaFoldDB" id="A0A158QEY2"/>
<sequence length="1024" mass="109476">LESGVDVDIMGPDNRTALRAAAWAGHSDIVHRLLEAGADVNRPDTEGRTPLIAAAYMGCVEIIDILADAGANLNHADQDGRTALCVAAFCVPQSALHSAVVAKLLQLGVDPNIGDREHVTPLIGAANTGRRDICELCLEADADVDMVDRSGRSALVAAVVNGHVDVVQLLLFWCAAVDTIDLNGRSVLSIAAACGHTQVVRQLLDRGLDEGHRDHMGATPLHLAAAAGHADVVRLLLEAGSHPDEVDNAGQTPLLVACQADHVNVVHLLLKPAISVDTGADINRIHELFDAMTMSRGESVDIKDDSGDPHGVYDPLTTGGQDGLLGHAALKTIDQASMDGRSPLRVAALNNNILLVKLLIALGADPDQQDACGRTTLSVVVLEGLVKMAKVILFTPTACIRSGSGDSEKKKPITGLVGANPLIADDEGRFPLHIAAWQGDLAMVHLLIQVGTPVDVRDKENRTPLHSAAWQNHAKTCGALIELGANINAVCSQGASALCIAAQEGHLAVCEMLLQRGANALQVDTYGRTPFKVAMKAGHGEICALLERYGAAPPPSSPSRSRHRWKQMTPTGATKSTQQTQSHRHHRQLHHSQQLQPRPDRETASVDPNTSDFPGFGGSIKMGSVVMTSGSAILPQAQLSQREMTSGAYARPSLALMNSVRMPPPHLSSSQQLQPTSQSAVPVPIPPHQQQQPQTTNWSTSTMSFDPSQWQSLFPQGLRLSSGVPWCPHPQGTQSIYTPPFLFTPQNFDINQAHQSLYQPAYVLSPQGILVPAQAPYFVPVAQHPQFQPNIQPQVQGGISPQGVFIPQSCAPTVSIIENSSSVVNSSSQRPPSFSTIEDLPSSTNQNMEAPANLTFSGAAIASPIVTEPSSQPYPNSVTSALPQEDTQKPSSERPTIQLIVNTKLGEDVINLNEVTDSEYESSVWVSRRQVTVFTEAAVERGSKLKKAFKGRQSVSPERQHHPSKVKAVIQGALKGARRKKNPTFSTPNTPGSMGGSTIPVTDKKLEKLQLQNQESQIHTETHI</sequence>
<evidence type="ECO:0000256" key="4">
    <source>
        <dbReference type="SAM" id="MobiDB-lite"/>
    </source>
</evidence>
<feature type="region of interest" description="Disordered" evidence="4">
    <location>
        <begin position="661"/>
        <end position="681"/>
    </location>
</feature>
<dbReference type="SMART" id="SM00248">
    <property type="entry name" value="ANK"/>
    <property type="match status" value="13"/>
</dbReference>
<feature type="repeat" description="ANK" evidence="3">
    <location>
        <begin position="117"/>
        <end position="149"/>
    </location>
</feature>
<feature type="region of interest" description="Disordered" evidence="4">
    <location>
        <begin position="975"/>
        <end position="999"/>
    </location>
</feature>
<feature type="compositionally biased region" description="Polar residues" evidence="4">
    <location>
        <begin position="829"/>
        <end position="843"/>
    </location>
</feature>
<feature type="repeat" description="ANK" evidence="3">
    <location>
        <begin position="427"/>
        <end position="459"/>
    </location>
</feature>
<feature type="repeat" description="ANK" evidence="3">
    <location>
        <begin position="150"/>
        <end position="182"/>
    </location>
</feature>
<feature type="compositionally biased region" description="Polar residues" evidence="4">
    <location>
        <begin position="983"/>
        <end position="992"/>
    </location>
</feature>
<feature type="region of interest" description="Disordered" evidence="4">
    <location>
        <begin position="866"/>
        <end position="893"/>
    </location>
</feature>
<feature type="repeat" description="ANK" evidence="3">
    <location>
        <begin position="13"/>
        <end position="45"/>
    </location>
</feature>
<feature type="repeat" description="ANK" evidence="3">
    <location>
        <begin position="46"/>
        <end position="78"/>
    </location>
</feature>
<feature type="repeat" description="ANK" evidence="3">
    <location>
        <begin position="339"/>
        <end position="371"/>
    </location>
</feature>
<feature type="compositionally biased region" description="Polar residues" evidence="4">
    <location>
        <begin position="868"/>
        <end position="882"/>
    </location>
</feature>
<dbReference type="PANTHER" id="PTHR24171">
    <property type="entry name" value="ANKYRIN REPEAT DOMAIN-CONTAINING PROTEIN 39-RELATED"/>
    <property type="match status" value="1"/>
</dbReference>
<feature type="repeat" description="ANK" evidence="3">
    <location>
        <begin position="460"/>
        <end position="492"/>
    </location>
</feature>
<organism evidence="5">
    <name type="scientific">Hymenolepis diminuta</name>
    <name type="common">Rat tapeworm</name>
    <dbReference type="NCBI Taxonomy" id="6216"/>
    <lineage>
        <taxon>Eukaryota</taxon>
        <taxon>Metazoa</taxon>
        <taxon>Spiralia</taxon>
        <taxon>Lophotrochozoa</taxon>
        <taxon>Platyhelminthes</taxon>
        <taxon>Cestoda</taxon>
        <taxon>Eucestoda</taxon>
        <taxon>Cyclophyllidea</taxon>
        <taxon>Hymenolepididae</taxon>
        <taxon>Hymenolepis</taxon>
    </lineage>
</organism>
<dbReference type="SUPFAM" id="SSF48403">
    <property type="entry name" value="Ankyrin repeat"/>
    <property type="match status" value="2"/>
</dbReference>
<dbReference type="Gene3D" id="1.25.40.20">
    <property type="entry name" value="Ankyrin repeat-containing domain"/>
    <property type="match status" value="5"/>
</dbReference>
<name>A0A158QEY2_HYMDI</name>
<keyword evidence="1" id="KW-0677">Repeat</keyword>
<feature type="region of interest" description="Disordered" evidence="4">
    <location>
        <begin position="552"/>
        <end position="617"/>
    </location>
</feature>
<feature type="repeat" description="ANK" evidence="3">
    <location>
        <begin position="493"/>
        <end position="525"/>
    </location>
</feature>
<dbReference type="STRING" id="6216.A0A158QEY2"/>
<evidence type="ECO:0000313" key="5">
    <source>
        <dbReference type="WBParaSite" id="HDID_0000807101-mRNA-1"/>
    </source>
</evidence>
<feature type="repeat" description="ANK" evidence="3">
    <location>
        <begin position="216"/>
        <end position="248"/>
    </location>
</feature>
<keyword evidence="2 3" id="KW-0040">ANK repeat</keyword>
<dbReference type="WBParaSite" id="HDID_0000807101-mRNA-1">
    <property type="protein sequence ID" value="HDID_0000807101-mRNA-1"/>
    <property type="gene ID" value="HDID_0000807101"/>
</dbReference>
<dbReference type="Pfam" id="PF13637">
    <property type="entry name" value="Ank_4"/>
    <property type="match status" value="2"/>
</dbReference>
<dbReference type="Pfam" id="PF00023">
    <property type="entry name" value="Ank"/>
    <property type="match status" value="1"/>
</dbReference>
<dbReference type="PRINTS" id="PR01415">
    <property type="entry name" value="ANKYRIN"/>
</dbReference>
<feature type="repeat" description="ANK" evidence="3">
    <location>
        <begin position="183"/>
        <end position="215"/>
    </location>
</feature>
<dbReference type="PANTHER" id="PTHR24171:SF9">
    <property type="entry name" value="ANKYRIN REPEAT DOMAIN-CONTAINING PROTEIN 39"/>
    <property type="match status" value="1"/>
</dbReference>
<evidence type="ECO:0000256" key="2">
    <source>
        <dbReference type="ARBA" id="ARBA00023043"/>
    </source>
</evidence>
<feature type="compositionally biased region" description="Low complexity" evidence="4">
    <location>
        <begin position="667"/>
        <end position="679"/>
    </location>
</feature>
<dbReference type="InterPro" id="IPR036770">
    <property type="entry name" value="Ankyrin_rpt-contain_sf"/>
</dbReference>
<feature type="region of interest" description="Disordered" evidence="4">
    <location>
        <begin position="823"/>
        <end position="843"/>
    </location>
</feature>
<evidence type="ECO:0000256" key="3">
    <source>
        <dbReference type="PROSITE-ProRule" id="PRU00023"/>
    </source>
</evidence>
<proteinExistence type="predicted"/>
<protein>
    <submittedName>
        <fullName evidence="5">ANK_REP_REGION domain-containing protein</fullName>
    </submittedName>
</protein>
<reference evidence="5" key="1">
    <citation type="submission" date="2016-04" db="UniProtKB">
        <authorList>
            <consortium name="WormBaseParasite"/>
        </authorList>
    </citation>
    <scope>IDENTIFICATION</scope>
</reference>
<dbReference type="Pfam" id="PF12796">
    <property type="entry name" value="Ank_2"/>
    <property type="match status" value="3"/>
</dbReference>
<dbReference type="InterPro" id="IPR002110">
    <property type="entry name" value="Ankyrin_rpt"/>
</dbReference>
<dbReference type="PROSITE" id="PS50088">
    <property type="entry name" value="ANK_REPEAT"/>
    <property type="match status" value="11"/>
</dbReference>
<dbReference type="PROSITE" id="PS50297">
    <property type="entry name" value="ANK_REP_REGION"/>
    <property type="match status" value="10"/>
</dbReference>
<accession>A0A158QEY2</accession>
<evidence type="ECO:0000256" key="1">
    <source>
        <dbReference type="ARBA" id="ARBA00022737"/>
    </source>
</evidence>
<feature type="repeat" description="ANK" evidence="3">
    <location>
        <begin position="249"/>
        <end position="281"/>
    </location>
</feature>